<keyword evidence="1" id="KW-0732">Signal</keyword>
<dbReference type="InterPro" id="IPR007931">
    <property type="entry name" value="TsetseEP"/>
</dbReference>
<dbReference type="EMBL" id="JAJJHW010000095">
    <property type="protein sequence ID" value="KAH8387744.1"/>
    <property type="molecule type" value="Genomic_DNA"/>
</dbReference>
<dbReference type="AlphaFoldDB" id="A0AAD4KBU8"/>
<proteinExistence type="predicted"/>
<reference evidence="3" key="1">
    <citation type="journal article" date="2021" name="Mol. Ecol. Resour.">
        <title>Phylogenomic analyses of the genus Drosophila reveals genomic signals of climate adaptation.</title>
        <authorList>
            <person name="Li F."/>
            <person name="Rane R.V."/>
            <person name="Luria V."/>
            <person name="Xiong Z."/>
            <person name="Chen J."/>
            <person name="Li Z."/>
            <person name="Catullo R.A."/>
            <person name="Griffin P.C."/>
            <person name="Schiffer M."/>
            <person name="Pearce S."/>
            <person name="Lee S.F."/>
            <person name="McElroy K."/>
            <person name="Stocker A."/>
            <person name="Shirriffs J."/>
            <person name="Cockerell F."/>
            <person name="Coppin C."/>
            <person name="Sgro C.M."/>
            <person name="Karger A."/>
            <person name="Cain J.W."/>
            <person name="Weber J.A."/>
            <person name="Santpere G."/>
            <person name="Kirschner M.W."/>
            <person name="Hoffmann A.A."/>
            <person name="Oakeshott J.G."/>
            <person name="Zhang G."/>
        </authorList>
    </citation>
    <scope>NUCLEOTIDE SEQUENCE</scope>
    <source>
        <strain evidence="3">BGI-SZ-2011g</strain>
    </source>
</reference>
<evidence type="ECO:0000313" key="3">
    <source>
        <dbReference type="EMBL" id="KAH8387744.1"/>
    </source>
</evidence>
<feature type="domain" description="Protein TsetseEP" evidence="2">
    <location>
        <begin position="79"/>
        <end position="196"/>
    </location>
</feature>
<feature type="non-terminal residue" evidence="3">
    <location>
        <position position="219"/>
    </location>
</feature>
<evidence type="ECO:0000256" key="1">
    <source>
        <dbReference type="SAM" id="SignalP"/>
    </source>
</evidence>
<evidence type="ECO:0000313" key="4">
    <source>
        <dbReference type="Proteomes" id="UP001200034"/>
    </source>
</evidence>
<sequence length="219" mass="23600">KMKFITAVVLSLCLALGHAQPLAPPAPWNAQLSSVVDEMTQIGENAGKALAHQYEEIVLEPQHQLEEAVEQVETRRAQSPECVAAQDAQIGSIVDVAHEELHVCGLTAAHDSAEIVTDVNDATQQLVFGGYALGRTYNKCQNYKNSVLKQSCMAKFYIQATVYLVSARSSLKTITESTNQRIPAVFVDSNTCTHVASAKAVNALDVVNTNIDSCIATSL</sequence>
<feature type="signal peptide" evidence="1">
    <location>
        <begin position="1"/>
        <end position="19"/>
    </location>
</feature>
<feature type="non-terminal residue" evidence="3">
    <location>
        <position position="1"/>
    </location>
</feature>
<comment type="caution">
    <text evidence="3">The sequence shown here is derived from an EMBL/GenBank/DDBJ whole genome shotgun (WGS) entry which is preliminary data.</text>
</comment>
<gene>
    <name evidence="3" type="ORF">KR093_009362</name>
</gene>
<keyword evidence="4" id="KW-1185">Reference proteome</keyword>
<protein>
    <recommendedName>
        <fullName evidence="2">Protein TsetseEP domain-containing protein</fullName>
    </recommendedName>
</protein>
<accession>A0AAD4KBU8</accession>
<evidence type="ECO:0000259" key="2">
    <source>
        <dbReference type="Pfam" id="PF05267"/>
    </source>
</evidence>
<feature type="chain" id="PRO_5041919970" description="Protein TsetseEP domain-containing protein" evidence="1">
    <location>
        <begin position="20"/>
        <end position="219"/>
    </location>
</feature>
<name>A0AAD4KBU8_9MUSC</name>
<organism evidence="3 4">
    <name type="scientific">Drosophila rubida</name>
    <dbReference type="NCBI Taxonomy" id="30044"/>
    <lineage>
        <taxon>Eukaryota</taxon>
        <taxon>Metazoa</taxon>
        <taxon>Ecdysozoa</taxon>
        <taxon>Arthropoda</taxon>
        <taxon>Hexapoda</taxon>
        <taxon>Insecta</taxon>
        <taxon>Pterygota</taxon>
        <taxon>Neoptera</taxon>
        <taxon>Endopterygota</taxon>
        <taxon>Diptera</taxon>
        <taxon>Brachycera</taxon>
        <taxon>Muscomorpha</taxon>
        <taxon>Ephydroidea</taxon>
        <taxon>Drosophilidae</taxon>
        <taxon>Drosophila</taxon>
    </lineage>
</organism>
<dbReference type="Proteomes" id="UP001200034">
    <property type="component" value="Unassembled WGS sequence"/>
</dbReference>
<dbReference type="Pfam" id="PF05267">
    <property type="entry name" value="DUF725"/>
    <property type="match status" value="1"/>
</dbReference>